<dbReference type="AlphaFoldDB" id="A0A1G7HJA9"/>
<proteinExistence type="predicted"/>
<dbReference type="RefSeq" id="WP_172838154.1">
    <property type="nucleotide sequence ID" value="NZ_LT629690.1"/>
</dbReference>
<dbReference type="Pfam" id="PF12543">
    <property type="entry name" value="DUF3738"/>
    <property type="match status" value="1"/>
</dbReference>
<organism evidence="1 2">
    <name type="scientific">Terriglobus roseus</name>
    <dbReference type="NCBI Taxonomy" id="392734"/>
    <lineage>
        <taxon>Bacteria</taxon>
        <taxon>Pseudomonadati</taxon>
        <taxon>Acidobacteriota</taxon>
        <taxon>Terriglobia</taxon>
        <taxon>Terriglobales</taxon>
        <taxon>Acidobacteriaceae</taxon>
        <taxon>Terriglobus</taxon>
    </lineage>
</organism>
<dbReference type="Proteomes" id="UP000182427">
    <property type="component" value="Chromosome I"/>
</dbReference>
<reference evidence="1 2" key="1">
    <citation type="submission" date="2016-10" db="EMBL/GenBank/DDBJ databases">
        <authorList>
            <person name="de Groot N.N."/>
        </authorList>
    </citation>
    <scope>NUCLEOTIDE SEQUENCE [LARGE SCALE GENOMIC DNA]</scope>
    <source>
        <strain evidence="1 2">GAS232</strain>
    </source>
</reference>
<evidence type="ECO:0000313" key="2">
    <source>
        <dbReference type="Proteomes" id="UP000182427"/>
    </source>
</evidence>
<dbReference type="EMBL" id="LT629690">
    <property type="protein sequence ID" value="SDF00413.1"/>
    <property type="molecule type" value="Genomic_DNA"/>
</dbReference>
<protein>
    <submittedName>
        <fullName evidence="1">Soil-associated protein, TIGR03435 family</fullName>
    </submittedName>
</protein>
<dbReference type="NCBIfam" id="TIGR03435">
    <property type="entry name" value="Soli_TIGR03435"/>
    <property type="match status" value="1"/>
</dbReference>
<dbReference type="InterPro" id="IPR017801">
    <property type="entry name" value="DUF3738"/>
</dbReference>
<sequence length="277" mass="30404">MPNFHHFCDDIGCSLYEPNTPPTSEQAAGYPDERHEDIALKFDVASIHELAPSAPARQHLNNPSHVGRLDAVMRLSQLIAEAFGVNFRYQLAGVPDWLDRENFGVHASSDEEVSRRLASLPDEEATADKRRMLLQLLQNRFRLQYHIEERPGLTYFLTSVKSAANLISAAEESDNSGISSGGPITDLVVTGHGAKMSQFAGLMSYYLKAPVADQTNLNGTYNFTVHFNASSELPTADIDFGLPPDQALAEQMGLKLLRGKAPVQTIVVDSVEKPSPN</sequence>
<keyword evidence="2" id="KW-1185">Reference proteome</keyword>
<accession>A0A1G7HJA9</accession>
<name>A0A1G7HJA9_9BACT</name>
<evidence type="ECO:0000313" key="1">
    <source>
        <dbReference type="EMBL" id="SDF00413.1"/>
    </source>
</evidence>
<gene>
    <name evidence="1" type="ORF">SAMN05444167_1095</name>
</gene>